<dbReference type="GO" id="GO:0006353">
    <property type="term" value="P:DNA-templated transcription termination"/>
    <property type="evidence" value="ECO:0007669"/>
    <property type="project" value="InterPro"/>
</dbReference>
<evidence type="ECO:0000313" key="8">
    <source>
        <dbReference type="Proteomes" id="UP000178149"/>
    </source>
</evidence>
<dbReference type="EMBL" id="MFMV01000021">
    <property type="protein sequence ID" value="OGG95852.1"/>
    <property type="molecule type" value="Genomic_DNA"/>
</dbReference>
<evidence type="ECO:0000256" key="3">
    <source>
        <dbReference type="ARBA" id="ARBA00022884"/>
    </source>
</evidence>
<dbReference type="PANTHER" id="PTHR11078">
    <property type="entry name" value="N UTILIZATION SUBSTANCE PROTEIN B-RELATED"/>
    <property type="match status" value="1"/>
</dbReference>
<accession>A0A1F6GCN1</accession>
<dbReference type="AlphaFoldDB" id="A0A1F6GCN1"/>
<dbReference type="Pfam" id="PF01029">
    <property type="entry name" value="NusB"/>
    <property type="match status" value="1"/>
</dbReference>
<dbReference type="SUPFAM" id="SSF48013">
    <property type="entry name" value="NusB-like"/>
    <property type="match status" value="1"/>
</dbReference>
<dbReference type="InterPro" id="IPR006027">
    <property type="entry name" value="NusB_RsmB_TIM44"/>
</dbReference>
<comment type="caution">
    <text evidence="7">The sequence shown here is derived from an EMBL/GenBank/DDBJ whole genome shotgun (WGS) entry which is preliminary data.</text>
</comment>
<evidence type="ECO:0000256" key="5">
    <source>
        <dbReference type="ARBA" id="ARBA00023163"/>
    </source>
</evidence>
<dbReference type="NCBIfam" id="TIGR01951">
    <property type="entry name" value="nusB"/>
    <property type="match status" value="1"/>
</dbReference>
<organism evidence="7 8">
    <name type="scientific">Candidatus Kuenenbacteria bacterium RBG_16_41_7</name>
    <dbReference type="NCBI Taxonomy" id="1798560"/>
    <lineage>
        <taxon>Bacteria</taxon>
        <taxon>Candidatus Kueneniibacteriota</taxon>
    </lineage>
</organism>
<dbReference type="InterPro" id="IPR011605">
    <property type="entry name" value="NusB_fam"/>
</dbReference>
<evidence type="ECO:0000256" key="1">
    <source>
        <dbReference type="ARBA" id="ARBA00005952"/>
    </source>
</evidence>
<dbReference type="GO" id="GO:0031564">
    <property type="term" value="P:transcription antitermination"/>
    <property type="evidence" value="ECO:0007669"/>
    <property type="project" value="UniProtKB-KW"/>
</dbReference>
<name>A0A1F6GCN1_9BACT</name>
<dbReference type="Proteomes" id="UP000178149">
    <property type="component" value="Unassembled WGS sequence"/>
</dbReference>
<evidence type="ECO:0000313" key="7">
    <source>
        <dbReference type="EMBL" id="OGG95852.1"/>
    </source>
</evidence>
<dbReference type="InterPro" id="IPR035926">
    <property type="entry name" value="NusB-like_sf"/>
</dbReference>
<feature type="domain" description="NusB/RsmB/TIM44" evidence="6">
    <location>
        <begin position="1"/>
        <end position="108"/>
    </location>
</feature>
<evidence type="ECO:0000259" key="6">
    <source>
        <dbReference type="Pfam" id="PF01029"/>
    </source>
</evidence>
<keyword evidence="2" id="KW-0889">Transcription antitermination</keyword>
<reference evidence="7 8" key="1">
    <citation type="journal article" date="2016" name="Nat. Commun.">
        <title>Thousands of microbial genomes shed light on interconnected biogeochemical processes in an aquifer system.</title>
        <authorList>
            <person name="Anantharaman K."/>
            <person name="Brown C.T."/>
            <person name="Hug L.A."/>
            <person name="Sharon I."/>
            <person name="Castelle C.J."/>
            <person name="Probst A.J."/>
            <person name="Thomas B.C."/>
            <person name="Singh A."/>
            <person name="Wilkins M.J."/>
            <person name="Karaoz U."/>
            <person name="Brodie E.L."/>
            <person name="Williams K.H."/>
            <person name="Hubbard S.S."/>
            <person name="Banfield J.F."/>
        </authorList>
    </citation>
    <scope>NUCLEOTIDE SEQUENCE [LARGE SCALE GENOMIC DNA]</scope>
</reference>
<dbReference type="PANTHER" id="PTHR11078:SF3">
    <property type="entry name" value="ANTITERMINATION NUSB DOMAIN-CONTAINING PROTEIN"/>
    <property type="match status" value="1"/>
</dbReference>
<evidence type="ECO:0000256" key="4">
    <source>
        <dbReference type="ARBA" id="ARBA00023015"/>
    </source>
</evidence>
<gene>
    <name evidence="7" type="ORF">A2V95_02100</name>
</gene>
<feature type="non-terminal residue" evidence="7">
    <location>
        <position position="108"/>
    </location>
</feature>
<comment type="similarity">
    <text evidence="1">Belongs to the NusB family.</text>
</comment>
<proteinExistence type="inferred from homology"/>
<keyword evidence="3" id="KW-0694">RNA-binding</keyword>
<keyword evidence="4" id="KW-0805">Transcription regulation</keyword>
<evidence type="ECO:0000256" key="2">
    <source>
        <dbReference type="ARBA" id="ARBA00022814"/>
    </source>
</evidence>
<dbReference type="Gene3D" id="1.10.940.10">
    <property type="entry name" value="NusB-like"/>
    <property type="match status" value="1"/>
</dbReference>
<protein>
    <submittedName>
        <fullName evidence="7">Transcription antitermination factor NusB</fullName>
    </submittedName>
</protein>
<dbReference type="GO" id="GO:0005829">
    <property type="term" value="C:cytosol"/>
    <property type="evidence" value="ECO:0007669"/>
    <property type="project" value="TreeGrafter"/>
</dbReference>
<sequence length="108" mass="12306">MQILFEWDFNNRSQKLNEVIGYNTQEFGAGLETGGDFIEKLVRGVVKNMAEIDKIIIKYAPEWPIEKITIIDRSVLRLGIYELMFAKEVPPKVAINEAIEVAKTYGGE</sequence>
<keyword evidence="5" id="KW-0804">Transcription</keyword>
<dbReference type="GO" id="GO:0003723">
    <property type="term" value="F:RNA binding"/>
    <property type="evidence" value="ECO:0007669"/>
    <property type="project" value="UniProtKB-KW"/>
</dbReference>